<proteinExistence type="predicted"/>
<dbReference type="Proteomes" id="UP000887159">
    <property type="component" value="Unassembled WGS sequence"/>
</dbReference>
<protein>
    <submittedName>
        <fullName evidence="1">Uncharacterized protein</fullName>
    </submittedName>
</protein>
<dbReference type="AlphaFoldDB" id="A0A8X6RDA1"/>
<keyword evidence="2" id="KW-1185">Reference proteome</keyword>
<reference evidence="1" key="1">
    <citation type="submission" date="2020-08" db="EMBL/GenBank/DDBJ databases">
        <title>Multicomponent nature underlies the extraordinary mechanical properties of spider dragline silk.</title>
        <authorList>
            <person name="Kono N."/>
            <person name="Nakamura H."/>
            <person name="Mori M."/>
            <person name="Yoshida Y."/>
            <person name="Ohtoshi R."/>
            <person name="Malay A.D."/>
            <person name="Moran D.A.P."/>
            <person name="Tomita M."/>
            <person name="Numata K."/>
            <person name="Arakawa K."/>
        </authorList>
    </citation>
    <scope>NUCLEOTIDE SEQUENCE</scope>
</reference>
<comment type="caution">
    <text evidence="1">The sequence shown here is derived from an EMBL/GenBank/DDBJ whole genome shotgun (WGS) entry which is preliminary data.</text>
</comment>
<evidence type="ECO:0000313" key="1">
    <source>
        <dbReference type="EMBL" id="GFX88275.1"/>
    </source>
</evidence>
<gene>
    <name evidence="1" type="ORF">TNCV_1066911</name>
</gene>
<name>A0A8X6RDA1_TRICX</name>
<organism evidence="1 2">
    <name type="scientific">Trichonephila clavipes</name>
    <name type="common">Golden silk orbweaver</name>
    <name type="synonym">Nephila clavipes</name>
    <dbReference type="NCBI Taxonomy" id="2585209"/>
    <lineage>
        <taxon>Eukaryota</taxon>
        <taxon>Metazoa</taxon>
        <taxon>Ecdysozoa</taxon>
        <taxon>Arthropoda</taxon>
        <taxon>Chelicerata</taxon>
        <taxon>Arachnida</taxon>
        <taxon>Araneae</taxon>
        <taxon>Araneomorphae</taxon>
        <taxon>Entelegynae</taxon>
        <taxon>Araneoidea</taxon>
        <taxon>Nephilidae</taxon>
        <taxon>Trichonephila</taxon>
    </lineage>
</organism>
<evidence type="ECO:0000313" key="2">
    <source>
        <dbReference type="Proteomes" id="UP000887159"/>
    </source>
</evidence>
<sequence>MTVVLNGLRQYADLCQSISVEEPIISIQLTVQALIGESRDGFLVADVYGTPRTPNSGLNLHELFFLQLSFIEVTSLNQSVGVSTFQVSATKGLDFLLGI</sequence>
<dbReference type="EMBL" id="BMAU01021050">
    <property type="protein sequence ID" value="GFX88275.1"/>
    <property type="molecule type" value="Genomic_DNA"/>
</dbReference>
<accession>A0A8X6RDA1</accession>